<comment type="caution">
    <text evidence="6">The sequence shown here is derived from an EMBL/GenBank/DDBJ whole genome shotgun (WGS) entry which is preliminary data.</text>
</comment>
<comment type="function">
    <text evidence="4 5">This protein binds to 23S rRNA in the presence of protein L20.</text>
</comment>
<dbReference type="InterPro" id="IPR001787">
    <property type="entry name" value="Ribosomal_bL21"/>
</dbReference>
<organism evidence="6 7">
    <name type="scientific">Sporocytophaga myxococcoides</name>
    <dbReference type="NCBI Taxonomy" id="153721"/>
    <lineage>
        <taxon>Bacteria</taxon>
        <taxon>Pseudomonadati</taxon>
        <taxon>Bacteroidota</taxon>
        <taxon>Cytophagia</taxon>
        <taxon>Cytophagales</taxon>
        <taxon>Cytophagaceae</taxon>
        <taxon>Sporocytophaga</taxon>
    </lineage>
</organism>
<comment type="similarity">
    <text evidence="1 4 5">Belongs to the bacterial ribosomal protein bL21 family.</text>
</comment>
<dbReference type="GO" id="GO:1990904">
    <property type="term" value="C:ribonucleoprotein complex"/>
    <property type="evidence" value="ECO:0007669"/>
    <property type="project" value="UniProtKB-KW"/>
</dbReference>
<dbReference type="HAMAP" id="MF_01363">
    <property type="entry name" value="Ribosomal_bL21"/>
    <property type="match status" value="1"/>
</dbReference>
<keyword evidence="2 4" id="KW-0689">Ribosomal protein</keyword>
<dbReference type="EMBL" id="BBLT01000012">
    <property type="protein sequence ID" value="GAL87293.1"/>
    <property type="molecule type" value="Genomic_DNA"/>
</dbReference>
<dbReference type="SUPFAM" id="SSF141091">
    <property type="entry name" value="L21p-like"/>
    <property type="match status" value="1"/>
</dbReference>
<evidence type="ECO:0000313" key="7">
    <source>
        <dbReference type="Proteomes" id="UP000030185"/>
    </source>
</evidence>
<protein>
    <recommendedName>
        <fullName evidence="4">Large ribosomal subunit protein bL21</fullName>
    </recommendedName>
</protein>
<dbReference type="PANTHER" id="PTHR21349">
    <property type="entry name" value="50S RIBOSOMAL PROTEIN L21"/>
    <property type="match status" value="1"/>
</dbReference>
<accession>A0A098LML4</accession>
<dbReference type="GO" id="GO:0006412">
    <property type="term" value="P:translation"/>
    <property type="evidence" value="ECO:0007669"/>
    <property type="project" value="UniProtKB-UniRule"/>
</dbReference>
<dbReference type="STRING" id="153721.MYP_4523"/>
<dbReference type="RefSeq" id="WP_045468477.1">
    <property type="nucleotide sequence ID" value="NZ_BBLT01000012.1"/>
</dbReference>
<reference evidence="6 7" key="1">
    <citation type="submission" date="2014-09" db="EMBL/GenBank/DDBJ databases">
        <title>Sporocytophaga myxococcoides PG-01 genome sequencing.</title>
        <authorList>
            <person name="Liu L."/>
            <person name="Gao P.J."/>
            <person name="Chen G.J."/>
            <person name="Wang L.S."/>
        </authorList>
    </citation>
    <scope>NUCLEOTIDE SEQUENCE [LARGE SCALE GENOMIC DNA]</scope>
    <source>
        <strain evidence="6 7">PG-01</strain>
    </source>
</reference>
<dbReference type="NCBIfam" id="TIGR00061">
    <property type="entry name" value="L21"/>
    <property type="match status" value="1"/>
</dbReference>
<evidence type="ECO:0000256" key="5">
    <source>
        <dbReference type="RuleBase" id="RU000562"/>
    </source>
</evidence>
<keyword evidence="3 4" id="KW-0687">Ribonucleoprotein</keyword>
<dbReference type="Proteomes" id="UP000030185">
    <property type="component" value="Unassembled WGS sequence"/>
</dbReference>
<keyword evidence="4 5" id="KW-0699">rRNA-binding</keyword>
<evidence type="ECO:0000256" key="3">
    <source>
        <dbReference type="ARBA" id="ARBA00023274"/>
    </source>
</evidence>
<dbReference type="GO" id="GO:0019843">
    <property type="term" value="F:rRNA binding"/>
    <property type="evidence" value="ECO:0007669"/>
    <property type="project" value="UniProtKB-UniRule"/>
</dbReference>
<dbReference type="Pfam" id="PF00829">
    <property type="entry name" value="Ribosomal_L21p"/>
    <property type="match status" value="1"/>
</dbReference>
<evidence type="ECO:0000256" key="1">
    <source>
        <dbReference type="ARBA" id="ARBA00008563"/>
    </source>
</evidence>
<evidence type="ECO:0000313" key="6">
    <source>
        <dbReference type="EMBL" id="GAL87293.1"/>
    </source>
</evidence>
<name>A0A098LML4_9BACT</name>
<gene>
    <name evidence="4" type="primary">rplU</name>
    <name evidence="6" type="ORF">MYP_4523</name>
</gene>
<keyword evidence="4 5" id="KW-0694">RNA-binding</keyword>
<comment type="subunit">
    <text evidence="4">Part of the 50S ribosomal subunit. Contacts protein L20.</text>
</comment>
<dbReference type="eggNOG" id="COG0261">
    <property type="taxonomic scope" value="Bacteria"/>
</dbReference>
<dbReference type="InterPro" id="IPR036164">
    <property type="entry name" value="bL21-like_sf"/>
</dbReference>
<evidence type="ECO:0000256" key="2">
    <source>
        <dbReference type="ARBA" id="ARBA00022980"/>
    </source>
</evidence>
<dbReference type="AlphaFoldDB" id="A0A098LML4"/>
<dbReference type="OrthoDB" id="9813334at2"/>
<evidence type="ECO:0000256" key="4">
    <source>
        <dbReference type="HAMAP-Rule" id="MF_01363"/>
    </source>
</evidence>
<dbReference type="InterPro" id="IPR028909">
    <property type="entry name" value="bL21-like"/>
</dbReference>
<dbReference type="GO" id="GO:0003735">
    <property type="term" value="F:structural constituent of ribosome"/>
    <property type="evidence" value="ECO:0007669"/>
    <property type="project" value="InterPro"/>
</dbReference>
<keyword evidence="7" id="KW-1185">Reference proteome</keyword>
<dbReference type="GO" id="GO:0005840">
    <property type="term" value="C:ribosome"/>
    <property type="evidence" value="ECO:0007669"/>
    <property type="project" value="UniProtKB-KW"/>
</dbReference>
<dbReference type="PANTHER" id="PTHR21349:SF0">
    <property type="entry name" value="LARGE RIBOSOMAL SUBUNIT PROTEIN BL21M"/>
    <property type="match status" value="1"/>
</dbReference>
<sequence length="103" mass="11525">MYAIVDIAGKQYKAEENKFIYTDRLEGTEGSKVEFTQVLLVSDGANTQVGLPVVSGVKISGKILSQEKADKVIVFKKKRRKGFRKKNGHRAQLTKVLIEKISK</sequence>
<dbReference type="GO" id="GO:0005737">
    <property type="term" value="C:cytoplasm"/>
    <property type="evidence" value="ECO:0007669"/>
    <property type="project" value="UniProtKB-ARBA"/>
</dbReference>
<proteinExistence type="inferred from homology"/>